<accession>A0AAV1IAE5</accession>
<evidence type="ECO:0000313" key="3">
    <source>
        <dbReference type="Proteomes" id="UP001314263"/>
    </source>
</evidence>
<dbReference type="Proteomes" id="UP001314263">
    <property type="component" value="Unassembled WGS sequence"/>
</dbReference>
<keyword evidence="3" id="KW-1185">Reference proteome</keyword>
<feature type="signal peptide" evidence="1">
    <location>
        <begin position="1"/>
        <end position="18"/>
    </location>
</feature>
<keyword evidence="1" id="KW-0732">Signal</keyword>
<evidence type="ECO:0000256" key="1">
    <source>
        <dbReference type="SAM" id="SignalP"/>
    </source>
</evidence>
<name>A0AAV1IAE5_9CHLO</name>
<proteinExistence type="predicted"/>
<dbReference type="AlphaFoldDB" id="A0AAV1IAE5"/>
<evidence type="ECO:0000313" key="2">
    <source>
        <dbReference type="EMBL" id="CAK0783460.1"/>
    </source>
</evidence>
<dbReference type="EMBL" id="CAUYUE010000008">
    <property type="protein sequence ID" value="CAK0783460.1"/>
    <property type="molecule type" value="Genomic_DNA"/>
</dbReference>
<gene>
    <name evidence="2" type="ORF">CVIRNUC_006659</name>
</gene>
<comment type="caution">
    <text evidence="2">The sequence shown here is derived from an EMBL/GenBank/DDBJ whole genome shotgun (WGS) entry which is preliminary data.</text>
</comment>
<organism evidence="2 3">
    <name type="scientific">Coccomyxa viridis</name>
    <dbReference type="NCBI Taxonomy" id="1274662"/>
    <lineage>
        <taxon>Eukaryota</taxon>
        <taxon>Viridiplantae</taxon>
        <taxon>Chlorophyta</taxon>
        <taxon>core chlorophytes</taxon>
        <taxon>Trebouxiophyceae</taxon>
        <taxon>Trebouxiophyceae incertae sedis</taxon>
        <taxon>Coccomyxaceae</taxon>
        <taxon>Coccomyxa</taxon>
    </lineage>
</organism>
<feature type="chain" id="PRO_5043505617" evidence="1">
    <location>
        <begin position="19"/>
        <end position="148"/>
    </location>
</feature>
<reference evidence="2 3" key="1">
    <citation type="submission" date="2023-10" db="EMBL/GenBank/DDBJ databases">
        <authorList>
            <person name="Maclean D."/>
            <person name="Macfadyen A."/>
        </authorList>
    </citation>
    <scope>NUCLEOTIDE SEQUENCE [LARGE SCALE GENOMIC DNA]</scope>
</reference>
<protein>
    <submittedName>
        <fullName evidence="2">Uncharacterized protein</fullName>
    </submittedName>
</protein>
<sequence length="148" mass="14834">MESLTALLLATMALGAAAQPGFLFGGGGPGGGGPGGGGQCNTGCCNIGQTVFNGACQDFVNAFRGDADRAIVESDSAFQARVNAAPRPSSRCCVDARAYTQYGCSCNGDLMNAAATRGYTSNQVRVVGRATRFSICANSENGGTIGGC</sequence>